<reference evidence="1" key="1">
    <citation type="submission" date="2020-04" db="EMBL/GenBank/DDBJ databases">
        <authorList>
            <person name="Chiriac C."/>
            <person name="Salcher M."/>
            <person name="Ghai R."/>
            <person name="Kavagutti S V."/>
        </authorList>
    </citation>
    <scope>NUCLEOTIDE SEQUENCE</scope>
</reference>
<protein>
    <submittedName>
        <fullName evidence="1">Uncharacterized protein</fullName>
    </submittedName>
</protein>
<evidence type="ECO:0000313" key="2">
    <source>
        <dbReference type="EMBL" id="CAB4123647.1"/>
    </source>
</evidence>
<evidence type="ECO:0000313" key="1">
    <source>
        <dbReference type="EMBL" id="CAB4122601.1"/>
    </source>
</evidence>
<name>A0A6J5KLH5_9CAUD</name>
<sequence length="89" mass="10002">MTDLNERLRKIGCRTGMTHRMKDAVTGCEAAAYIEKLEAANLAQSCIKVDDHMRIDELKWALLTIKEWHGYGLPPETNQMIDAAIEGAQ</sequence>
<accession>A0A6J5KLH5</accession>
<proteinExistence type="predicted"/>
<gene>
    <name evidence="1" type="ORF">UFOVP32_42</name>
    <name evidence="2" type="ORF">UFOVP50_34</name>
</gene>
<dbReference type="EMBL" id="LR796173">
    <property type="protein sequence ID" value="CAB4123647.1"/>
    <property type="molecule type" value="Genomic_DNA"/>
</dbReference>
<dbReference type="EMBL" id="LR796160">
    <property type="protein sequence ID" value="CAB4122601.1"/>
    <property type="molecule type" value="Genomic_DNA"/>
</dbReference>
<organism evidence="1">
    <name type="scientific">uncultured Caudovirales phage</name>
    <dbReference type="NCBI Taxonomy" id="2100421"/>
    <lineage>
        <taxon>Viruses</taxon>
        <taxon>Duplodnaviria</taxon>
        <taxon>Heunggongvirae</taxon>
        <taxon>Uroviricota</taxon>
        <taxon>Caudoviricetes</taxon>
        <taxon>Peduoviridae</taxon>
        <taxon>Maltschvirus</taxon>
        <taxon>Maltschvirus maltsch</taxon>
    </lineage>
</organism>